<dbReference type="Proteomes" id="UP001289135">
    <property type="component" value="Unassembled WGS sequence"/>
</dbReference>
<gene>
    <name evidence="1" type="ORF">Lyticum_00118</name>
</gene>
<reference evidence="1" key="1">
    <citation type="submission" date="2023-02" db="EMBL/GenBank/DDBJ databases">
        <title>Host association and intracellularity evolved multiple times independently in the Rickettsiales.</title>
        <authorList>
            <person name="Castelli M."/>
            <person name="Nardi T."/>
            <person name="Gammuto L."/>
            <person name="Bellinzona G."/>
            <person name="Sabaneyeva E."/>
            <person name="Potekhin A."/>
            <person name="Serra V."/>
            <person name="Petroni G."/>
            <person name="Sassera D."/>
        </authorList>
    </citation>
    <scope>NUCLEOTIDE SEQUENCE</scope>
    <source>
        <strain evidence="1">USBL-36I1</strain>
    </source>
</reference>
<dbReference type="AlphaFoldDB" id="A0AAE4VLG8"/>
<accession>A0AAE4VLG8</accession>
<evidence type="ECO:0000313" key="2">
    <source>
        <dbReference type="Proteomes" id="UP001289135"/>
    </source>
</evidence>
<evidence type="ECO:0000313" key="1">
    <source>
        <dbReference type="EMBL" id="MDZ5760961.1"/>
    </source>
</evidence>
<protein>
    <submittedName>
        <fullName evidence="1">Uncharacterized protein</fullName>
    </submittedName>
</protein>
<keyword evidence="2" id="KW-1185">Reference proteome</keyword>
<organism evidence="1 2">
    <name type="scientific">Lyticum sinuosum</name>
    <dbReference type="NCBI Taxonomy" id="1332059"/>
    <lineage>
        <taxon>Bacteria</taxon>
        <taxon>Pseudomonadati</taxon>
        <taxon>Pseudomonadota</taxon>
        <taxon>Alphaproteobacteria</taxon>
        <taxon>Rickettsiales</taxon>
        <taxon>Lyticum</taxon>
    </lineage>
</organism>
<name>A0AAE4VLG8_9RICK</name>
<sequence>MISKNMKKNIQYIKTYQIYKNSDDINKYKKYINIIIYINMNIKLLKYKLNIKNIYKYIILSIYNFDYI</sequence>
<proteinExistence type="predicted"/>
<dbReference type="EMBL" id="JARGYU010000001">
    <property type="protein sequence ID" value="MDZ5760961.1"/>
    <property type="molecule type" value="Genomic_DNA"/>
</dbReference>
<comment type="caution">
    <text evidence="1">The sequence shown here is derived from an EMBL/GenBank/DDBJ whole genome shotgun (WGS) entry which is preliminary data.</text>
</comment>